<sequence length="47" mass="5333">MMEDLPVPGPPVITIFFAFTRQISAIEFDYKNAMIPCIFAQKEGRAK</sequence>
<dbReference type="KEGG" id="gfl:GRFL_3129"/>
<accession>A0A1L7I9H6</accession>
<organism evidence="1 2">
    <name type="scientific">Christiangramia flava JLT2011</name>
    <dbReference type="NCBI Taxonomy" id="1229726"/>
    <lineage>
        <taxon>Bacteria</taxon>
        <taxon>Pseudomonadati</taxon>
        <taxon>Bacteroidota</taxon>
        <taxon>Flavobacteriia</taxon>
        <taxon>Flavobacteriales</taxon>
        <taxon>Flavobacteriaceae</taxon>
        <taxon>Christiangramia</taxon>
    </lineage>
</organism>
<reference evidence="1 2" key="1">
    <citation type="submission" date="2016-07" db="EMBL/GenBank/DDBJ databases">
        <title>Multi-omics approach to identify versatile polysaccharide utilization systems of a marine flavobacterium Gramella flava.</title>
        <authorList>
            <person name="Tang K."/>
        </authorList>
    </citation>
    <scope>NUCLEOTIDE SEQUENCE [LARGE SCALE GENOMIC DNA]</scope>
    <source>
        <strain evidence="1 2">JLT2011</strain>
    </source>
</reference>
<dbReference type="Proteomes" id="UP000186230">
    <property type="component" value="Chromosome"/>
</dbReference>
<gene>
    <name evidence="1" type="ORF">GRFL_3129</name>
</gene>
<dbReference type="AlphaFoldDB" id="A0A1L7I9H6"/>
<evidence type="ECO:0000313" key="2">
    <source>
        <dbReference type="Proteomes" id="UP000186230"/>
    </source>
</evidence>
<dbReference type="EMBL" id="CP016359">
    <property type="protein sequence ID" value="APU69853.1"/>
    <property type="molecule type" value="Genomic_DNA"/>
</dbReference>
<name>A0A1L7I9H6_9FLAO</name>
<protein>
    <submittedName>
        <fullName evidence="1">Uncharacterized protein</fullName>
    </submittedName>
</protein>
<evidence type="ECO:0000313" key="1">
    <source>
        <dbReference type="EMBL" id="APU69853.1"/>
    </source>
</evidence>
<keyword evidence="2" id="KW-1185">Reference proteome</keyword>
<dbReference type="STRING" id="1229726.GRFL_3129"/>
<proteinExistence type="predicted"/>